<gene>
    <name evidence="4" type="ORF">M5X16_17480</name>
    <name evidence="5" type="ORF">PC41400_24955</name>
</gene>
<dbReference type="EMBL" id="CP026520">
    <property type="protein sequence ID" value="QAV20753.1"/>
    <property type="molecule type" value="Genomic_DNA"/>
</dbReference>
<dbReference type="InterPro" id="IPR011055">
    <property type="entry name" value="Dup_hybrid_motif"/>
</dbReference>
<reference evidence="4 7" key="2">
    <citation type="submission" date="2022-05" db="EMBL/GenBank/DDBJ databases">
        <title>Genome Sequencing of Bee-Associated Microbes.</title>
        <authorList>
            <person name="Dunlap C."/>
        </authorList>
    </citation>
    <scope>NUCLEOTIDE SEQUENCE [LARGE SCALE GENOMIC DNA]</scope>
    <source>
        <strain evidence="4 7">NRRL B-23120</strain>
    </source>
</reference>
<dbReference type="RefSeq" id="WP_042230616.1">
    <property type="nucleotide sequence ID" value="NZ_CP026520.1"/>
</dbReference>
<dbReference type="Proteomes" id="UP000288943">
    <property type="component" value="Chromosome"/>
</dbReference>
<name>A0A410X2B1_9BACL</name>
<dbReference type="EMBL" id="JAMDMJ010000022">
    <property type="protein sequence ID" value="MCY9597556.1"/>
    <property type="molecule type" value="Genomic_DNA"/>
</dbReference>
<dbReference type="OrthoDB" id="9809488at2"/>
<dbReference type="InterPro" id="IPR050570">
    <property type="entry name" value="Cell_wall_metabolism_enzyme"/>
</dbReference>
<proteinExistence type="predicted"/>
<evidence type="ECO:0000313" key="4">
    <source>
        <dbReference type="EMBL" id="MCY9597556.1"/>
    </source>
</evidence>
<dbReference type="GeneID" id="95378044"/>
<organism evidence="5 6">
    <name type="scientific">Paenibacillus chitinolyticus</name>
    <dbReference type="NCBI Taxonomy" id="79263"/>
    <lineage>
        <taxon>Bacteria</taxon>
        <taxon>Bacillati</taxon>
        <taxon>Bacillota</taxon>
        <taxon>Bacilli</taxon>
        <taxon>Bacillales</taxon>
        <taxon>Paenibacillaceae</taxon>
        <taxon>Paenibacillus</taxon>
    </lineage>
</organism>
<sequence>MKRTATIWGMAAVLLVLPGLAGCGRTEAEPSSAVSPAPPAASPDAEKEAKFEPENLAALFLQGKIKEIYSRFSPEFKKDVSLEQLSELAGDFNKDVRAYKLQSKLPLGDGDRYVWTDESGQKGLTAAIDGKGVIQGLQFVPLKTYPASDEAFSRAEFSLPFRGEWTVFWGGTNVLLNYHYEHESQRYAYDLVQIKGTSSYTGDPGKLESYYAYNQEVTAPAPGIVKAVENGRPDNPIGQTDEKNPAGNHVIIDHGSGEYSFLAHFKKGTITVKPGDKIERGQLLGRVGNSGNTSEPHIHFHVADGTDLFGSKSVRIRFEGGAAPKQGDVLKGVR</sequence>
<dbReference type="PROSITE" id="PS51257">
    <property type="entry name" value="PROKAR_LIPOPROTEIN"/>
    <property type="match status" value="1"/>
</dbReference>
<dbReference type="PANTHER" id="PTHR21666">
    <property type="entry name" value="PEPTIDASE-RELATED"/>
    <property type="match status" value="1"/>
</dbReference>
<feature type="region of interest" description="Disordered" evidence="1">
    <location>
        <begin position="27"/>
        <end position="48"/>
    </location>
</feature>
<dbReference type="Gene3D" id="2.70.70.10">
    <property type="entry name" value="Glucose Permease (Domain IIA)"/>
    <property type="match status" value="1"/>
</dbReference>
<accession>A0A410X2B1</accession>
<dbReference type="Proteomes" id="UP001527202">
    <property type="component" value="Unassembled WGS sequence"/>
</dbReference>
<dbReference type="CDD" id="cd12797">
    <property type="entry name" value="M23_peptidase"/>
    <property type="match status" value="1"/>
</dbReference>
<evidence type="ECO:0000256" key="1">
    <source>
        <dbReference type="SAM" id="MobiDB-lite"/>
    </source>
</evidence>
<evidence type="ECO:0000256" key="2">
    <source>
        <dbReference type="SAM" id="SignalP"/>
    </source>
</evidence>
<feature type="signal peptide" evidence="2">
    <location>
        <begin position="1"/>
        <end position="21"/>
    </location>
</feature>
<dbReference type="Pfam" id="PF01551">
    <property type="entry name" value="Peptidase_M23"/>
    <property type="match status" value="1"/>
</dbReference>
<protein>
    <submittedName>
        <fullName evidence="4">M23 family metallopeptidase</fullName>
    </submittedName>
    <submittedName>
        <fullName evidence="5">M23 family peptidase</fullName>
    </submittedName>
</protein>
<keyword evidence="2" id="KW-0732">Signal</keyword>
<evidence type="ECO:0000313" key="7">
    <source>
        <dbReference type="Proteomes" id="UP001527202"/>
    </source>
</evidence>
<dbReference type="KEGG" id="pchi:PC41400_24955"/>
<evidence type="ECO:0000259" key="3">
    <source>
        <dbReference type="Pfam" id="PF01551"/>
    </source>
</evidence>
<evidence type="ECO:0000313" key="5">
    <source>
        <dbReference type="EMBL" id="QAV20753.1"/>
    </source>
</evidence>
<keyword evidence="7" id="KW-1185">Reference proteome</keyword>
<evidence type="ECO:0000313" key="6">
    <source>
        <dbReference type="Proteomes" id="UP000288943"/>
    </source>
</evidence>
<dbReference type="AlphaFoldDB" id="A0A410X2B1"/>
<feature type="domain" description="M23ase beta-sheet core" evidence="3">
    <location>
        <begin position="213"/>
        <end position="303"/>
    </location>
</feature>
<dbReference type="InterPro" id="IPR016047">
    <property type="entry name" value="M23ase_b-sheet_dom"/>
</dbReference>
<feature type="chain" id="PRO_5038390837" evidence="2">
    <location>
        <begin position="22"/>
        <end position="334"/>
    </location>
</feature>
<dbReference type="GO" id="GO:0004222">
    <property type="term" value="F:metalloendopeptidase activity"/>
    <property type="evidence" value="ECO:0007669"/>
    <property type="project" value="TreeGrafter"/>
</dbReference>
<dbReference type="PANTHER" id="PTHR21666:SF270">
    <property type="entry name" value="MUREIN HYDROLASE ACTIVATOR ENVC"/>
    <property type="match status" value="1"/>
</dbReference>
<dbReference type="SUPFAM" id="SSF51261">
    <property type="entry name" value="Duplicated hybrid motif"/>
    <property type="match status" value="1"/>
</dbReference>
<reference evidence="5 6" key="1">
    <citation type="submission" date="2018-01" db="EMBL/GenBank/DDBJ databases">
        <title>The whole genome sequencing and assembly of Paenibacillus chitinolyticus KCCM 41400 strain.</title>
        <authorList>
            <person name="Kim J.-Y."/>
            <person name="Park M.-K."/>
            <person name="Lee Y.-J."/>
            <person name="Yi H."/>
            <person name="Bahn Y.-S."/>
            <person name="Kim J.F."/>
            <person name="Lee D.-W."/>
        </authorList>
    </citation>
    <scope>NUCLEOTIDE SEQUENCE [LARGE SCALE GENOMIC DNA]</scope>
    <source>
        <strain evidence="5 6">KCCM 41400</strain>
    </source>
</reference>